<evidence type="ECO:0000313" key="2">
    <source>
        <dbReference type="EMBL" id="NWK55898.1"/>
    </source>
</evidence>
<evidence type="ECO:0000259" key="1">
    <source>
        <dbReference type="Pfam" id="PF13529"/>
    </source>
</evidence>
<accession>A0A851GDQ8</accession>
<sequence length="408" mass="45841">MSVTDFEKKHKANGFVFMSAAKKDLRSEGKGFTLFGKEAGETVLRSENGKISSLTVSVYNRGDDGAIGLSAFNDRRNHIMNEISTKTKVRPRDMSQRGTVKLDRQLWMWDKSALLLEKSISRDGKNAEFLRLRMKPKNADKAKIANRSSLKSNVVEDRASGDVFIEGVPMVDQGRKGYCAVASAARVYQYYGLEVDQHELAQIAGTGPGSGTSLGEMVASLKKVTRHVHSKVLVLYEYPTGLADKMPDGKSSYQDYDRVIRNYNRGLKEFARDVKSYNKIAKKQGKTEFRDDVDEGVVSRQQLSRECDKDIYRSVMVKKSSYSRFKNKIYTYIDQGVPVGWCLQLGMFKEENLPQAFGGHMRLIIGYNKKTDELIYTDSWGAGHGKKRMPVPDAFCMTSALLALPPTK</sequence>
<keyword evidence="3" id="KW-1185">Reference proteome</keyword>
<dbReference type="Proteomes" id="UP000557872">
    <property type="component" value="Unassembled WGS sequence"/>
</dbReference>
<organism evidence="2 3">
    <name type="scientific">Oceaniferula marina</name>
    <dbReference type="NCBI Taxonomy" id="2748318"/>
    <lineage>
        <taxon>Bacteria</taxon>
        <taxon>Pseudomonadati</taxon>
        <taxon>Verrucomicrobiota</taxon>
        <taxon>Verrucomicrobiia</taxon>
        <taxon>Verrucomicrobiales</taxon>
        <taxon>Verrucomicrobiaceae</taxon>
        <taxon>Oceaniferula</taxon>
    </lineage>
</organism>
<reference evidence="2 3" key="1">
    <citation type="submission" date="2020-07" db="EMBL/GenBank/DDBJ databases">
        <title>Roseicoccus Jingziensis gen. nov., sp. nov., isolated from coastal seawater.</title>
        <authorList>
            <person name="Feng X."/>
        </authorList>
    </citation>
    <scope>NUCLEOTIDE SEQUENCE [LARGE SCALE GENOMIC DNA]</scope>
    <source>
        <strain evidence="2 3">N1E253</strain>
    </source>
</reference>
<dbReference type="AlphaFoldDB" id="A0A851GDQ8"/>
<dbReference type="Gene3D" id="3.90.70.10">
    <property type="entry name" value="Cysteine proteinases"/>
    <property type="match status" value="1"/>
</dbReference>
<dbReference type="Pfam" id="PF13529">
    <property type="entry name" value="Peptidase_C39_2"/>
    <property type="match status" value="1"/>
</dbReference>
<proteinExistence type="predicted"/>
<feature type="domain" description="Peptidase C39-like" evidence="1">
    <location>
        <begin position="277"/>
        <end position="380"/>
    </location>
</feature>
<protein>
    <submittedName>
        <fullName evidence="2">C39 family peptidase</fullName>
    </submittedName>
</protein>
<name>A0A851GDQ8_9BACT</name>
<gene>
    <name evidence="2" type="ORF">HW115_09765</name>
</gene>
<dbReference type="InterPro" id="IPR039564">
    <property type="entry name" value="Peptidase_C39-like"/>
</dbReference>
<comment type="caution">
    <text evidence="2">The sequence shown here is derived from an EMBL/GenBank/DDBJ whole genome shotgun (WGS) entry which is preliminary data.</text>
</comment>
<evidence type="ECO:0000313" key="3">
    <source>
        <dbReference type="Proteomes" id="UP000557872"/>
    </source>
</evidence>
<dbReference type="EMBL" id="JACBAZ010000003">
    <property type="protein sequence ID" value="NWK55898.1"/>
    <property type="molecule type" value="Genomic_DNA"/>
</dbReference>